<evidence type="ECO:0000256" key="8">
    <source>
        <dbReference type="ARBA" id="ARBA00023136"/>
    </source>
</evidence>
<dbReference type="PANTHER" id="PTHR33445">
    <property type="entry name" value="ATP SYNTHASE SUBUNIT B', CHLOROPLASTIC"/>
    <property type="match status" value="1"/>
</dbReference>
<dbReference type="EMBL" id="CP049056">
    <property type="protein sequence ID" value="QIE57073.1"/>
    <property type="molecule type" value="Genomic_DNA"/>
</dbReference>
<dbReference type="InterPro" id="IPR002146">
    <property type="entry name" value="ATP_synth_b/b'su_bac/chlpt"/>
</dbReference>
<gene>
    <name evidence="13" type="primary">atpF</name>
    <name evidence="16" type="ORF">G5B40_17470</name>
</gene>
<evidence type="ECO:0000256" key="6">
    <source>
        <dbReference type="ARBA" id="ARBA00022989"/>
    </source>
</evidence>
<feature type="coiled-coil region" evidence="15">
    <location>
        <begin position="89"/>
        <end position="123"/>
    </location>
</feature>
<keyword evidence="7 13" id="KW-0406">Ion transport</keyword>
<reference evidence="16 17" key="1">
    <citation type="submission" date="2020-02" db="EMBL/GenBank/DDBJ databases">
        <title>complete genome sequence of Rhodobacteraceae bacterium.</title>
        <authorList>
            <person name="Park J."/>
            <person name="Kim Y.-S."/>
            <person name="Kim K.-H."/>
        </authorList>
    </citation>
    <scope>NUCLEOTIDE SEQUENCE [LARGE SCALE GENOMIC DNA]</scope>
    <source>
        <strain evidence="16 17">RR4-56</strain>
    </source>
</reference>
<keyword evidence="4 13" id="KW-0812">Transmembrane</keyword>
<evidence type="ECO:0000256" key="9">
    <source>
        <dbReference type="ARBA" id="ARBA00023310"/>
    </source>
</evidence>
<comment type="function">
    <text evidence="10 13">F(1)F(0) ATP synthase produces ATP from ADP in the presence of a proton or sodium gradient. F-type ATPases consist of two structural domains, F(1) containing the extramembraneous catalytic core and F(0) containing the membrane proton channel, linked together by a central stalk and a peripheral stalk. During catalysis, ATP synthesis in the catalytic domain of F(1) is coupled via a rotary mechanism of the central stalk subunits to proton translocation.</text>
</comment>
<dbReference type="PANTHER" id="PTHR33445:SF1">
    <property type="entry name" value="ATP SYNTHASE SUBUNIT B"/>
    <property type="match status" value="1"/>
</dbReference>
<comment type="subunit">
    <text evidence="13">F-type ATPases have 2 components, F(1) - the catalytic core - and F(0) - the membrane proton channel. F(1) has five subunits: alpha(3), beta(3), gamma(1), delta(1), epsilon(1). F(0) has three main subunits: a(1), b(2) and c(10-14). The alpha and beta chains form an alternating ring which encloses part of the gamma chain. F(1) is attached to F(0) by a central stalk formed by the gamma and epsilon chains, while a peripheral stalk is formed by the delta and b chains.</text>
</comment>
<name>A0A7L5C0Z8_9RHOB</name>
<keyword evidence="9 13" id="KW-0066">ATP synthesis</keyword>
<evidence type="ECO:0000256" key="14">
    <source>
        <dbReference type="RuleBase" id="RU003848"/>
    </source>
</evidence>
<sequence length="204" mass="21339">MGLLSKSVASVSGPAFGGALLAFPALAAEEGVELLDPEHGGGGMPQLNLDSYASQIFWLVVSLVVLFLILKNIALPRIAAGLEERSDAIEDDLDRAAEFRKKAEEAEAAYDRALADARSKAQEIAQKTRDEIQVEVNAATAKADAEIAARAAEGEKRIAEIRASAMQAVEEVAVDAAEAVIESVAPQMADAEAARAAVAEIVKG</sequence>
<dbReference type="AlphaFoldDB" id="A0A7L5C0Z8"/>
<keyword evidence="15" id="KW-0175">Coiled coil</keyword>
<evidence type="ECO:0000313" key="16">
    <source>
        <dbReference type="EMBL" id="QIE57073.1"/>
    </source>
</evidence>
<dbReference type="GO" id="GO:0046933">
    <property type="term" value="F:proton-transporting ATP synthase activity, rotational mechanism"/>
    <property type="evidence" value="ECO:0007669"/>
    <property type="project" value="UniProtKB-UniRule"/>
</dbReference>
<comment type="function">
    <text evidence="11">Component of the F(0) channel, it forms part of the peripheral stalk, linking F(1) to F(0). The b'-subunit is a diverged and duplicated form of b found in plants and photosynthetic bacteria.</text>
</comment>
<organism evidence="16 17">
    <name type="scientific">Pikeienuella piscinae</name>
    <dbReference type="NCBI Taxonomy" id="2748098"/>
    <lineage>
        <taxon>Bacteria</taxon>
        <taxon>Pseudomonadati</taxon>
        <taxon>Pseudomonadota</taxon>
        <taxon>Alphaproteobacteria</taxon>
        <taxon>Rhodobacterales</taxon>
        <taxon>Paracoccaceae</taxon>
        <taxon>Pikeienuella</taxon>
    </lineage>
</organism>
<evidence type="ECO:0000256" key="12">
    <source>
        <dbReference type="ARBA" id="ARBA00037847"/>
    </source>
</evidence>
<dbReference type="HAMAP" id="MF_01398">
    <property type="entry name" value="ATP_synth_b_bprime"/>
    <property type="match status" value="1"/>
</dbReference>
<accession>A0A7L5C0Z8</accession>
<dbReference type="CDD" id="cd06503">
    <property type="entry name" value="ATP-synt_Fo_b"/>
    <property type="match status" value="1"/>
</dbReference>
<evidence type="ECO:0000256" key="5">
    <source>
        <dbReference type="ARBA" id="ARBA00022781"/>
    </source>
</evidence>
<dbReference type="GO" id="GO:0045259">
    <property type="term" value="C:proton-transporting ATP synthase complex"/>
    <property type="evidence" value="ECO:0007669"/>
    <property type="project" value="UniProtKB-KW"/>
</dbReference>
<dbReference type="GO" id="GO:0012505">
    <property type="term" value="C:endomembrane system"/>
    <property type="evidence" value="ECO:0007669"/>
    <property type="project" value="UniProtKB-SubCell"/>
</dbReference>
<evidence type="ECO:0000256" key="10">
    <source>
        <dbReference type="ARBA" id="ARBA00025198"/>
    </source>
</evidence>
<keyword evidence="2 13" id="KW-0813">Transport</keyword>
<evidence type="ECO:0000256" key="3">
    <source>
        <dbReference type="ARBA" id="ARBA00022547"/>
    </source>
</evidence>
<keyword evidence="8 13" id="KW-0472">Membrane</keyword>
<evidence type="ECO:0000256" key="15">
    <source>
        <dbReference type="SAM" id="Coils"/>
    </source>
</evidence>
<keyword evidence="6 13" id="KW-1133">Transmembrane helix</keyword>
<dbReference type="KEGG" id="hdh:G5B40_17470"/>
<dbReference type="Pfam" id="PF00430">
    <property type="entry name" value="ATP-synt_B"/>
    <property type="match status" value="1"/>
</dbReference>
<protein>
    <recommendedName>
        <fullName evidence="13">ATP synthase subunit b</fullName>
    </recommendedName>
    <alternativeName>
        <fullName evidence="13">ATP synthase F(0) sector subunit b</fullName>
    </alternativeName>
    <alternativeName>
        <fullName evidence="13">ATPase subunit I</fullName>
    </alternativeName>
    <alternativeName>
        <fullName evidence="13">F-type ATPase subunit b</fullName>
        <shortName evidence="13">F-ATPase subunit b</shortName>
    </alternativeName>
</protein>
<evidence type="ECO:0000256" key="7">
    <source>
        <dbReference type="ARBA" id="ARBA00023065"/>
    </source>
</evidence>
<keyword evidence="5 13" id="KW-0375">Hydrogen ion transport</keyword>
<dbReference type="Proteomes" id="UP000503336">
    <property type="component" value="Chromosome"/>
</dbReference>
<evidence type="ECO:0000256" key="1">
    <source>
        <dbReference type="ARBA" id="ARBA00005513"/>
    </source>
</evidence>
<comment type="similarity">
    <text evidence="1 13 14">Belongs to the ATPase B chain family.</text>
</comment>
<dbReference type="InterPro" id="IPR050059">
    <property type="entry name" value="ATP_synthase_B_chain"/>
</dbReference>
<evidence type="ECO:0000256" key="4">
    <source>
        <dbReference type="ARBA" id="ARBA00022692"/>
    </source>
</evidence>
<dbReference type="NCBIfam" id="NF009988">
    <property type="entry name" value="PRK13454.1"/>
    <property type="match status" value="1"/>
</dbReference>
<feature type="transmembrane region" description="Helical" evidence="13">
    <location>
        <begin position="51"/>
        <end position="70"/>
    </location>
</feature>
<dbReference type="GO" id="GO:0046961">
    <property type="term" value="F:proton-transporting ATPase activity, rotational mechanism"/>
    <property type="evidence" value="ECO:0007669"/>
    <property type="project" value="TreeGrafter"/>
</dbReference>
<comment type="subcellular location">
    <subcellularLocation>
        <location evidence="13">Cell membrane</location>
        <topology evidence="13">Single-pass membrane protein</topology>
    </subcellularLocation>
    <subcellularLocation>
        <location evidence="12">Endomembrane system</location>
        <topology evidence="12">Single-pass membrane protein</topology>
    </subcellularLocation>
</comment>
<proteinExistence type="inferred from homology"/>
<keyword evidence="13" id="KW-1003">Cell membrane</keyword>
<keyword evidence="17" id="KW-1185">Reference proteome</keyword>
<evidence type="ECO:0000313" key="17">
    <source>
        <dbReference type="Proteomes" id="UP000503336"/>
    </source>
</evidence>
<evidence type="ECO:0000256" key="11">
    <source>
        <dbReference type="ARBA" id="ARBA00025614"/>
    </source>
</evidence>
<keyword evidence="3 13" id="KW-0138">CF(0)</keyword>
<evidence type="ECO:0000256" key="2">
    <source>
        <dbReference type="ARBA" id="ARBA00022448"/>
    </source>
</evidence>
<evidence type="ECO:0000256" key="13">
    <source>
        <dbReference type="HAMAP-Rule" id="MF_01398"/>
    </source>
</evidence>
<dbReference type="GO" id="GO:0005886">
    <property type="term" value="C:plasma membrane"/>
    <property type="evidence" value="ECO:0007669"/>
    <property type="project" value="UniProtKB-SubCell"/>
</dbReference>